<dbReference type="GO" id="GO:0044718">
    <property type="term" value="P:siderophore transmembrane transport"/>
    <property type="evidence" value="ECO:0007669"/>
    <property type="project" value="TreeGrafter"/>
</dbReference>
<dbReference type="Pfam" id="PF13620">
    <property type="entry name" value="CarboxypepD_reg"/>
    <property type="match status" value="1"/>
</dbReference>
<keyword evidence="8" id="KW-0378">Hydrolase</keyword>
<evidence type="ECO:0000259" key="7">
    <source>
        <dbReference type="Pfam" id="PF25183"/>
    </source>
</evidence>
<organism evidence="8 9">
    <name type="scientific">Sphingobacterium psychroaquaticum</name>
    <dbReference type="NCBI Taxonomy" id="561061"/>
    <lineage>
        <taxon>Bacteria</taxon>
        <taxon>Pseudomonadati</taxon>
        <taxon>Bacteroidota</taxon>
        <taxon>Sphingobacteriia</taxon>
        <taxon>Sphingobacteriales</taxon>
        <taxon>Sphingobacteriaceae</taxon>
        <taxon>Sphingobacterium</taxon>
    </lineage>
</organism>
<keyword evidence="2" id="KW-0813">Transport</keyword>
<dbReference type="GO" id="GO:0004180">
    <property type="term" value="F:carboxypeptidase activity"/>
    <property type="evidence" value="ECO:0007669"/>
    <property type="project" value="UniProtKB-KW"/>
</dbReference>
<evidence type="ECO:0000256" key="1">
    <source>
        <dbReference type="ARBA" id="ARBA00004571"/>
    </source>
</evidence>
<sequence>MKMKRVREVRSVRETSGVRSIRIAKGVTMVWAFLLFVLLFLWGTGVMAQETSGALTGRVSNSKGEPLVGASLVAVHTPSGTRYALSTDRDGRYTLNNLRIGGPYQVVVTMVGMEAAERNDIQVRLGAAQQLDLVLSGVAQALEGVVVTSRVARQRADDYGAGKNISGEQVRSMPTVNRSITDVTRLTPQGSRDNSFGGTNFRYNNVTIDGAINNDAIGFSPSLGGQTGTSGMAGSSTRTNPISIDAIQDMQVYLAPYDVKIGNFTGGSVNAVTRSGTNKIEGSVYGYGRNAALTGKDRVGSLGKMNSDFYDYQGGFRIGFPIIKNKLFFFSNEEITRRQDPTQLAVGTIETASILSASDAQLIAQQAKDRYGDIFDVGTADIYTNWSKSIKFFNRVDWNINDRHQLAVRNNTIRSKATHMDRDQQDFRFSSMAFQQTNNQSSTVAELKSRFRNNLSGNAVLGFTVVNDRRDPLSDPTLPQVQIQGRTPGTTIYLGTDREASIFNMQQRTWELTANLNWNLGRHKLLFGTHNELYGIRYGFVNAWNGRVDYNSIEDFVSNNPYRVRGSYNYSNNSRNYLLDNPAADFNVNMYSLYVQDEIRVSDRFRVTPGLRADFAQLPTMPTLSEKVKTMAADPYFGTTYSYTPIARIKNDFLNKVQLSPRVGFRWELLDDRNLVVRGGAGLFTGRIPFAWLAYAYYNTGDSFGGFDQRADQKPFVPGSDAIKPSPNGLADFIAQNGADVSNPNSGKTQVDLVDNGFTLPQVLRGSLGVDYETADKWKFTVEAMYTKNISDVLFQQLNNQDNPLWYGYDKAHRQPFYSGTVDNRFSNVYLLSNTNQGYRYSLTGTVSKQIGGFHGTASYTYGESKDLSNGVRNSMESNWQLNQSLIPNNPTLANSNFDIRHRIVSSFNYSHTWRDAGRTQVTLFFSAQSGSPFTYGLVNGNIQGLPQQVSLVYIPESMEAVRYFKDIAGGQTAQQQADAFNKFIDGNEYLSSRRGDFTERNKGRTPWNVQADVRIAHDLYIGKSKGQFITFSADIMNVTNLLYKKWGVQYFSPNTFNSTSSVGLTPTLFGPQQNADSWPVFTFRDPGSPYSIDYFNSRAQVQFGVRYTF</sequence>
<evidence type="ECO:0000256" key="6">
    <source>
        <dbReference type="ARBA" id="ARBA00023237"/>
    </source>
</evidence>
<keyword evidence="8" id="KW-0121">Carboxypeptidase</keyword>
<dbReference type="InterPro" id="IPR057601">
    <property type="entry name" value="Oar-like_b-barrel"/>
</dbReference>
<dbReference type="SUPFAM" id="SSF56935">
    <property type="entry name" value="Porins"/>
    <property type="match status" value="1"/>
</dbReference>
<protein>
    <submittedName>
        <fullName evidence="8">Carboxypeptidase regulatory-like domain-containing protein</fullName>
    </submittedName>
</protein>
<keyword evidence="5" id="KW-0472">Membrane</keyword>
<dbReference type="GO" id="GO:0009279">
    <property type="term" value="C:cell outer membrane"/>
    <property type="evidence" value="ECO:0007669"/>
    <property type="project" value="UniProtKB-SubCell"/>
</dbReference>
<dbReference type="Pfam" id="PF25183">
    <property type="entry name" value="OMP_b-brl_4"/>
    <property type="match status" value="2"/>
</dbReference>
<dbReference type="AlphaFoldDB" id="A0A1X7I1M3"/>
<dbReference type="Proteomes" id="UP000192980">
    <property type="component" value="Unassembled WGS sequence"/>
</dbReference>
<name>A0A1X7I1M3_9SPHI</name>
<proteinExistence type="predicted"/>
<dbReference type="Gene3D" id="2.60.40.1120">
    <property type="entry name" value="Carboxypeptidase-like, regulatory domain"/>
    <property type="match status" value="1"/>
</dbReference>
<keyword evidence="8" id="KW-0645">Protease</keyword>
<dbReference type="InterPro" id="IPR013784">
    <property type="entry name" value="Carb-bd-like_fold"/>
</dbReference>
<evidence type="ECO:0000313" key="8">
    <source>
        <dbReference type="EMBL" id="SMG07815.1"/>
    </source>
</evidence>
<dbReference type="InterPro" id="IPR039426">
    <property type="entry name" value="TonB-dep_rcpt-like"/>
</dbReference>
<dbReference type="PANTHER" id="PTHR30069:SF46">
    <property type="entry name" value="OAR PROTEIN"/>
    <property type="match status" value="1"/>
</dbReference>
<feature type="domain" description="TonB-dependent transporter Oar-like beta-barrel" evidence="7">
    <location>
        <begin position="389"/>
        <end position="1064"/>
    </location>
</feature>
<keyword evidence="6" id="KW-0998">Cell outer membrane</keyword>
<gene>
    <name evidence="8" type="ORF">SAMN05660862_0321</name>
</gene>
<dbReference type="SUPFAM" id="SSF49452">
    <property type="entry name" value="Starch-binding domain-like"/>
    <property type="match status" value="1"/>
</dbReference>
<dbReference type="GO" id="GO:0030246">
    <property type="term" value="F:carbohydrate binding"/>
    <property type="evidence" value="ECO:0007669"/>
    <property type="project" value="InterPro"/>
</dbReference>
<evidence type="ECO:0000313" key="9">
    <source>
        <dbReference type="Proteomes" id="UP000192980"/>
    </source>
</evidence>
<accession>A0A1X7I1M3</accession>
<evidence type="ECO:0000256" key="5">
    <source>
        <dbReference type="ARBA" id="ARBA00023136"/>
    </source>
</evidence>
<keyword evidence="4" id="KW-0812">Transmembrane</keyword>
<dbReference type="EMBL" id="FXAU01000001">
    <property type="protein sequence ID" value="SMG07815.1"/>
    <property type="molecule type" value="Genomic_DNA"/>
</dbReference>
<keyword evidence="9" id="KW-1185">Reference proteome</keyword>
<dbReference type="STRING" id="561061.SAMN05660862_0321"/>
<evidence type="ECO:0000256" key="4">
    <source>
        <dbReference type="ARBA" id="ARBA00022692"/>
    </source>
</evidence>
<evidence type="ECO:0000256" key="2">
    <source>
        <dbReference type="ARBA" id="ARBA00022448"/>
    </source>
</evidence>
<keyword evidence="3" id="KW-1134">Transmembrane beta strand</keyword>
<dbReference type="GO" id="GO:0015344">
    <property type="term" value="F:siderophore uptake transmembrane transporter activity"/>
    <property type="evidence" value="ECO:0007669"/>
    <property type="project" value="TreeGrafter"/>
</dbReference>
<feature type="domain" description="TonB-dependent transporter Oar-like beta-barrel" evidence="7">
    <location>
        <begin position="272"/>
        <end position="356"/>
    </location>
</feature>
<dbReference type="InterPro" id="IPR036942">
    <property type="entry name" value="Beta-barrel_TonB_sf"/>
</dbReference>
<comment type="subcellular location">
    <subcellularLocation>
        <location evidence="1">Cell outer membrane</location>
        <topology evidence="1">Multi-pass membrane protein</topology>
    </subcellularLocation>
</comment>
<dbReference type="Gene3D" id="2.40.170.20">
    <property type="entry name" value="TonB-dependent receptor, beta-barrel domain"/>
    <property type="match status" value="1"/>
</dbReference>
<reference evidence="8 9" key="1">
    <citation type="submission" date="2017-04" db="EMBL/GenBank/DDBJ databases">
        <authorList>
            <person name="Afonso C.L."/>
            <person name="Miller P.J."/>
            <person name="Scott M.A."/>
            <person name="Spackman E."/>
            <person name="Goraichik I."/>
            <person name="Dimitrov K.M."/>
            <person name="Suarez D.L."/>
            <person name="Swayne D.E."/>
        </authorList>
    </citation>
    <scope>NUCLEOTIDE SEQUENCE [LARGE SCALE GENOMIC DNA]</scope>
    <source>
        <strain evidence="8 9">DSM 22418</strain>
    </source>
</reference>
<evidence type="ECO:0000256" key="3">
    <source>
        <dbReference type="ARBA" id="ARBA00022452"/>
    </source>
</evidence>
<dbReference type="PANTHER" id="PTHR30069">
    <property type="entry name" value="TONB-DEPENDENT OUTER MEMBRANE RECEPTOR"/>
    <property type="match status" value="1"/>
</dbReference>